<comment type="caution">
    <text evidence="1">The sequence shown here is derived from an EMBL/GenBank/DDBJ whole genome shotgun (WGS) entry which is preliminary data.</text>
</comment>
<proteinExistence type="predicted"/>
<name>A0A9N9A1U4_9GLOM</name>
<dbReference type="AlphaFoldDB" id="A0A9N9A1U4"/>
<dbReference type="Proteomes" id="UP000789759">
    <property type="component" value="Unassembled WGS sequence"/>
</dbReference>
<gene>
    <name evidence="1" type="ORF">CPELLU_LOCUS3057</name>
</gene>
<dbReference type="EMBL" id="CAJVQA010001427">
    <property type="protein sequence ID" value="CAG8514017.1"/>
    <property type="molecule type" value="Genomic_DNA"/>
</dbReference>
<reference evidence="1" key="1">
    <citation type="submission" date="2021-06" db="EMBL/GenBank/DDBJ databases">
        <authorList>
            <person name="Kallberg Y."/>
            <person name="Tangrot J."/>
            <person name="Rosling A."/>
        </authorList>
    </citation>
    <scope>NUCLEOTIDE SEQUENCE</scope>
    <source>
        <strain evidence="1">FL966</strain>
    </source>
</reference>
<organism evidence="1 2">
    <name type="scientific">Cetraspora pellucida</name>
    <dbReference type="NCBI Taxonomy" id="1433469"/>
    <lineage>
        <taxon>Eukaryota</taxon>
        <taxon>Fungi</taxon>
        <taxon>Fungi incertae sedis</taxon>
        <taxon>Mucoromycota</taxon>
        <taxon>Glomeromycotina</taxon>
        <taxon>Glomeromycetes</taxon>
        <taxon>Diversisporales</taxon>
        <taxon>Gigasporaceae</taxon>
        <taxon>Cetraspora</taxon>
    </lineage>
</organism>
<sequence length="111" mass="12450">MNDTKNNLTLLFTSSYISEGFFDTLSLDATLIRNMSNTDVKTEEVAKDITSARAESIVLKEVENVLPREAEDIVLKKAEDIVLKKAEVITPEEAADMTLKREADTEDITKR</sequence>
<protein>
    <submittedName>
        <fullName evidence="1">16369_t:CDS:1</fullName>
    </submittedName>
</protein>
<evidence type="ECO:0000313" key="2">
    <source>
        <dbReference type="Proteomes" id="UP000789759"/>
    </source>
</evidence>
<dbReference type="OrthoDB" id="10527444at2759"/>
<evidence type="ECO:0000313" key="1">
    <source>
        <dbReference type="EMBL" id="CAG8514017.1"/>
    </source>
</evidence>
<accession>A0A9N9A1U4</accession>
<keyword evidence="2" id="KW-1185">Reference proteome</keyword>